<dbReference type="InterPro" id="IPR002563">
    <property type="entry name" value="Flavin_Rdtase-like_dom"/>
</dbReference>
<dbReference type="GO" id="GO:0010181">
    <property type="term" value="F:FMN binding"/>
    <property type="evidence" value="ECO:0007669"/>
    <property type="project" value="InterPro"/>
</dbReference>
<name>A0A366IUV3_9GAMM</name>
<evidence type="ECO:0000256" key="1">
    <source>
        <dbReference type="ARBA" id="ARBA00001917"/>
    </source>
</evidence>
<dbReference type="Proteomes" id="UP000252792">
    <property type="component" value="Unassembled WGS sequence"/>
</dbReference>
<dbReference type="InterPro" id="IPR012349">
    <property type="entry name" value="Split_barrel_FMN-bd"/>
</dbReference>
<dbReference type="PANTHER" id="PTHR33798">
    <property type="entry name" value="FLAVOPROTEIN OXYGENASE"/>
    <property type="match status" value="1"/>
</dbReference>
<accession>A0A366IUV3</accession>
<comment type="caution">
    <text evidence="6">The sequence shown here is derived from an EMBL/GenBank/DDBJ whole genome shotgun (WGS) entry which is preliminary data.</text>
</comment>
<comment type="cofactor">
    <cofactor evidence="1">
        <name>FMN</name>
        <dbReference type="ChEBI" id="CHEBI:58210"/>
    </cofactor>
</comment>
<dbReference type="Pfam" id="PF01613">
    <property type="entry name" value="Flavin_Reduct"/>
    <property type="match status" value="1"/>
</dbReference>
<evidence type="ECO:0000313" key="6">
    <source>
        <dbReference type="EMBL" id="RBP78543.1"/>
    </source>
</evidence>
<evidence type="ECO:0000256" key="4">
    <source>
        <dbReference type="ARBA" id="ARBA00038054"/>
    </source>
</evidence>
<protein>
    <submittedName>
        <fullName evidence="6">Flavin reductase (DIM6/NTAB) family NADH-FMN oxidoreductase RutF</fullName>
    </submittedName>
</protein>
<keyword evidence="7" id="KW-1185">Reference proteome</keyword>
<gene>
    <name evidence="6" type="ORF">DFP80_11940</name>
</gene>
<organism evidence="6 7">
    <name type="scientific">Marinomonas rhizomae</name>
    <dbReference type="NCBI Taxonomy" id="491948"/>
    <lineage>
        <taxon>Bacteria</taxon>
        <taxon>Pseudomonadati</taxon>
        <taxon>Pseudomonadota</taxon>
        <taxon>Gammaproteobacteria</taxon>
        <taxon>Oceanospirillales</taxon>
        <taxon>Oceanospirillaceae</taxon>
        <taxon>Marinomonas</taxon>
    </lineage>
</organism>
<dbReference type="Gene3D" id="2.30.110.10">
    <property type="entry name" value="Electron Transport, Fmn-binding Protein, Chain A"/>
    <property type="match status" value="1"/>
</dbReference>
<dbReference type="EMBL" id="QNSE01000019">
    <property type="protein sequence ID" value="RBP78543.1"/>
    <property type="molecule type" value="Genomic_DNA"/>
</dbReference>
<sequence>MNTSTHSIDFKTITTKERYKILAGSVVPRPIALVTSINNKGELNAAPFSFFNALSANPPLVGFGIQRMPDGQLKDTYKNIIENQEFTVNIVSDALVEAMNICAIQFESNVDEASMAGLSAIPGTLINTPRIKESMISLECKLFSNISTSEYGDLLLGEVVMAHINESIIDTNNLYIDQIGLDAVGRMGGQGYVRTREYFDLKAIKKEEFDSINQLRIWGKKSKNKEQL</sequence>
<evidence type="ECO:0000256" key="2">
    <source>
        <dbReference type="ARBA" id="ARBA00022630"/>
    </source>
</evidence>
<dbReference type="SUPFAM" id="SSF50475">
    <property type="entry name" value="FMN-binding split barrel"/>
    <property type="match status" value="1"/>
</dbReference>
<keyword evidence="3" id="KW-0288">FMN</keyword>
<dbReference type="GO" id="GO:0016646">
    <property type="term" value="F:oxidoreductase activity, acting on the CH-NH group of donors, NAD or NADP as acceptor"/>
    <property type="evidence" value="ECO:0007669"/>
    <property type="project" value="UniProtKB-ARBA"/>
</dbReference>
<comment type="similarity">
    <text evidence="4">Belongs to the flavoredoxin family.</text>
</comment>
<evidence type="ECO:0000259" key="5">
    <source>
        <dbReference type="SMART" id="SM00903"/>
    </source>
</evidence>
<evidence type="ECO:0000256" key="3">
    <source>
        <dbReference type="ARBA" id="ARBA00022643"/>
    </source>
</evidence>
<dbReference type="PANTHER" id="PTHR33798:SF5">
    <property type="entry name" value="FLAVIN REDUCTASE LIKE DOMAIN-CONTAINING PROTEIN"/>
    <property type="match status" value="1"/>
</dbReference>
<dbReference type="OrthoDB" id="9794638at2"/>
<reference evidence="6 7" key="1">
    <citation type="submission" date="2018-06" db="EMBL/GenBank/DDBJ databases">
        <title>Genomic Encyclopedia of Type Strains, Phase III (KMG-III): the genomes of soil and plant-associated and newly described type strains.</title>
        <authorList>
            <person name="Whitman W."/>
        </authorList>
    </citation>
    <scope>NUCLEOTIDE SEQUENCE [LARGE SCALE GENOMIC DNA]</scope>
    <source>
        <strain evidence="6 7">CECT 7377</strain>
    </source>
</reference>
<evidence type="ECO:0000313" key="7">
    <source>
        <dbReference type="Proteomes" id="UP000252792"/>
    </source>
</evidence>
<dbReference type="AlphaFoldDB" id="A0A366IUV3"/>
<keyword evidence="2" id="KW-0285">Flavoprotein</keyword>
<dbReference type="SMART" id="SM00903">
    <property type="entry name" value="Flavin_Reduct"/>
    <property type="match status" value="1"/>
</dbReference>
<proteinExistence type="inferred from homology"/>
<dbReference type="RefSeq" id="WP_113918411.1">
    <property type="nucleotide sequence ID" value="NZ_QNSE01000019.1"/>
</dbReference>
<feature type="domain" description="Flavin reductase like" evidence="5">
    <location>
        <begin position="24"/>
        <end position="171"/>
    </location>
</feature>